<protein>
    <recommendedName>
        <fullName evidence="2">HTH-type transcriptional regulator AraC-type N-terminal domain-containing protein</fullName>
    </recommendedName>
</protein>
<dbReference type="Pfam" id="PF12625">
    <property type="entry name" value="Arabinose_bd"/>
    <property type="match status" value="1"/>
</dbReference>
<feature type="region of interest" description="Disordered" evidence="1">
    <location>
        <begin position="56"/>
        <end position="85"/>
    </location>
</feature>
<accession>A0A2S6AVX3</accession>
<name>A0A2S6AVX3_9NOCA</name>
<proteinExistence type="predicted"/>
<feature type="region of interest" description="Disordered" evidence="1">
    <location>
        <begin position="1"/>
        <end position="34"/>
    </location>
</feature>
<evidence type="ECO:0000259" key="2">
    <source>
        <dbReference type="Pfam" id="PF12625"/>
    </source>
</evidence>
<feature type="compositionally biased region" description="Polar residues" evidence="1">
    <location>
        <begin position="1"/>
        <end position="16"/>
    </location>
</feature>
<gene>
    <name evidence="3" type="ORF">C5E45_04105</name>
</gene>
<organism evidence="3 4">
    <name type="scientific">Nocardia nova</name>
    <dbReference type="NCBI Taxonomy" id="37330"/>
    <lineage>
        <taxon>Bacteria</taxon>
        <taxon>Bacillati</taxon>
        <taxon>Actinomycetota</taxon>
        <taxon>Actinomycetes</taxon>
        <taxon>Mycobacteriales</taxon>
        <taxon>Nocardiaceae</taxon>
        <taxon>Nocardia</taxon>
    </lineage>
</organism>
<dbReference type="OrthoDB" id="5241536at2"/>
<feature type="compositionally biased region" description="Basic and acidic residues" evidence="1">
    <location>
        <begin position="56"/>
        <end position="66"/>
    </location>
</feature>
<reference evidence="3 4" key="1">
    <citation type="submission" date="2018-02" db="EMBL/GenBank/DDBJ databases">
        <title>8 Nocardia nova and 1 Nocardia cyriacigeorgica strain used for evolution to TMP-SMX.</title>
        <authorList>
            <person name="Mehta H."/>
            <person name="Weng J."/>
            <person name="Shamoo Y."/>
        </authorList>
    </citation>
    <scope>NUCLEOTIDE SEQUENCE [LARGE SCALE GENOMIC DNA]</scope>
    <source>
        <strain evidence="3 4">MDA3139</strain>
    </source>
</reference>
<dbReference type="EMBL" id="PSZC01000002">
    <property type="protein sequence ID" value="PPJ39348.1"/>
    <property type="molecule type" value="Genomic_DNA"/>
</dbReference>
<dbReference type="InterPro" id="IPR032687">
    <property type="entry name" value="AraC-type_N"/>
</dbReference>
<dbReference type="AlphaFoldDB" id="A0A2S6AVX3"/>
<feature type="domain" description="HTH-type transcriptional regulator AraC-type N-terminal" evidence="2">
    <location>
        <begin position="119"/>
        <end position="189"/>
    </location>
</feature>
<evidence type="ECO:0000256" key="1">
    <source>
        <dbReference type="SAM" id="MobiDB-lite"/>
    </source>
</evidence>
<evidence type="ECO:0000313" key="3">
    <source>
        <dbReference type="EMBL" id="PPJ39348.1"/>
    </source>
</evidence>
<comment type="caution">
    <text evidence="3">The sequence shown here is derived from an EMBL/GenBank/DDBJ whole genome shotgun (WGS) entry which is preliminary data.</text>
</comment>
<dbReference type="Proteomes" id="UP000239874">
    <property type="component" value="Unassembled WGS sequence"/>
</dbReference>
<sequence length="203" mass="21335">MRHTPQASTRTNTSPAAGSGIGIRVRTGGDSSIGPGRTTCQAAIVAGLIALLPTPERPRHCGKIDGSRAGGRTGTSSRRGGQEHRNAALTASLSARAVDRLPAAHRAVHQIVDLARRRGWDTGQLLAEAGIAPQLLNPGRARVTVGQAVHLVQRLWRSTDDELLGLGRHPMPRGAFRLVCFALLGSRDIAAKCMNALTVSITG</sequence>
<evidence type="ECO:0000313" key="4">
    <source>
        <dbReference type="Proteomes" id="UP000239874"/>
    </source>
</evidence>